<dbReference type="NCBIfam" id="TIGR01847">
    <property type="entry name" value="bacteriocin_sig"/>
    <property type="match status" value="1"/>
</dbReference>
<dbReference type="InterPro" id="IPR010133">
    <property type="entry name" value="Bacteriocin_signal_seq"/>
</dbReference>
<evidence type="ECO:0008006" key="3">
    <source>
        <dbReference type="Google" id="ProtNLM"/>
    </source>
</evidence>
<gene>
    <name evidence="1" type="ORF">BU607_04665</name>
</gene>
<keyword evidence="2" id="KW-1185">Reference proteome</keyword>
<dbReference type="RefSeq" id="WP_107392702.1">
    <property type="nucleotide sequence ID" value="NZ_CALUAX010000002.1"/>
</dbReference>
<accession>A0ABX5IER2</accession>
<evidence type="ECO:0000313" key="2">
    <source>
        <dbReference type="Proteomes" id="UP000242694"/>
    </source>
</evidence>
<name>A0ABX5IER2_9STAP</name>
<comment type="caution">
    <text evidence="1">The sequence shown here is derived from an EMBL/GenBank/DDBJ whole genome shotgun (WGS) entry which is preliminary data.</text>
</comment>
<dbReference type="EMBL" id="PZDI01000015">
    <property type="protein sequence ID" value="PTH18528.1"/>
    <property type="molecule type" value="Genomic_DNA"/>
</dbReference>
<reference evidence="1 2" key="1">
    <citation type="journal article" date="2016" name="Front. Microbiol.">
        <title>Comprehensive Phylogenetic Analysis of Bovine Non-aureus Staphylococci Species Based on Whole-Genome Sequencing.</title>
        <authorList>
            <person name="Naushad S."/>
            <person name="Barkema H.W."/>
            <person name="Luby C."/>
            <person name="Condas L.A."/>
            <person name="Nobrega D.B."/>
            <person name="Carson D.A."/>
            <person name="De Buck J."/>
        </authorList>
    </citation>
    <scope>NUCLEOTIDE SEQUENCE [LARGE SCALE GENOMIC DNA]</scope>
    <source>
        <strain evidence="1 2">SNUC 993</strain>
    </source>
</reference>
<evidence type="ECO:0000313" key="1">
    <source>
        <dbReference type="EMBL" id="PTH18528.1"/>
    </source>
</evidence>
<sequence>MKQLNTKELRTVNGGAITLGNPVLRYGANKVKETVQKGVVSFGKGVVEGYTGQ</sequence>
<dbReference type="Proteomes" id="UP000242694">
    <property type="component" value="Unassembled WGS sequence"/>
</dbReference>
<protein>
    <recommendedName>
        <fullName evidence="3">Bacteriocin</fullName>
    </recommendedName>
</protein>
<proteinExistence type="predicted"/>
<organism evidence="1 2">
    <name type="scientific">Staphylococcus auricularis</name>
    <dbReference type="NCBI Taxonomy" id="29379"/>
    <lineage>
        <taxon>Bacteria</taxon>
        <taxon>Bacillati</taxon>
        <taxon>Bacillota</taxon>
        <taxon>Bacilli</taxon>
        <taxon>Bacillales</taxon>
        <taxon>Staphylococcaceae</taxon>
        <taxon>Staphylococcus</taxon>
    </lineage>
</organism>